<name>A0ABP9VLJ3_9BACT</name>
<protein>
    <recommendedName>
        <fullName evidence="3">Transposase DDE domain-containing protein</fullName>
    </recommendedName>
</protein>
<organism evidence="1 2">
    <name type="scientific">Novipirellula caenicola</name>
    <dbReference type="NCBI Taxonomy" id="1536901"/>
    <lineage>
        <taxon>Bacteria</taxon>
        <taxon>Pseudomonadati</taxon>
        <taxon>Planctomycetota</taxon>
        <taxon>Planctomycetia</taxon>
        <taxon>Pirellulales</taxon>
        <taxon>Pirellulaceae</taxon>
        <taxon>Novipirellula</taxon>
    </lineage>
</organism>
<dbReference type="Proteomes" id="UP001416858">
    <property type="component" value="Unassembled WGS sequence"/>
</dbReference>
<proteinExistence type="predicted"/>
<keyword evidence="2" id="KW-1185">Reference proteome</keyword>
<evidence type="ECO:0000313" key="2">
    <source>
        <dbReference type="Proteomes" id="UP001416858"/>
    </source>
</evidence>
<dbReference type="EMBL" id="BAABRO010000002">
    <property type="protein sequence ID" value="GAA5506068.1"/>
    <property type="molecule type" value="Genomic_DNA"/>
</dbReference>
<comment type="caution">
    <text evidence="1">The sequence shown here is derived from an EMBL/GenBank/DDBJ whole genome shotgun (WGS) entry which is preliminary data.</text>
</comment>
<reference evidence="1 2" key="1">
    <citation type="submission" date="2024-02" db="EMBL/GenBank/DDBJ databases">
        <title>Rhodopirellula caenicola NBRC 110016.</title>
        <authorList>
            <person name="Ichikawa N."/>
            <person name="Katano-Makiyama Y."/>
            <person name="Hidaka K."/>
        </authorList>
    </citation>
    <scope>NUCLEOTIDE SEQUENCE [LARGE SCALE GENOMIC DNA]</scope>
    <source>
        <strain evidence="1 2">NBRC 110016</strain>
    </source>
</reference>
<sequence length="79" mass="9615">MALDHSQGTRCRVFCELAWQLLHWPIIKTSNPKTWCRWKEGKVMPDGKRKRRHSQNRAKRAWYAYYRALRFNHRFGLVA</sequence>
<evidence type="ECO:0000313" key="1">
    <source>
        <dbReference type="EMBL" id="GAA5506068.1"/>
    </source>
</evidence>
<evidence type="ECO:0008006" key="3">
    <source>
        <dbReference type="Google" id="ProtNLM"/>
    </source>
</evidence>
<gene>
    <name evidence="1" type="ORF">Rcae01_01518</name>
</gene>
<accession>A0ABP9VLJ3</accession>